<proteinExistence type="predicted"/>
<dbReference type="PANTHER" id="PTHR33332">
    <property type="entry name" value="REVERSE TRANSCRIPTASE DOMAIN-CONTAINING PROTEIN"/>
    <property type="match status" value="1"/>
</dbReference>
<evidence type="ECO:0000256" key="1">
    <source>
        <dbReference type="SAM" id="MobiDB-lite"/>
    </source>
</evidence>
<dbReference type="Proteomes" id="UP001333110">
    <property type="component" value="Unassembled WGS sequence"/>
</dbReference>
<dbReference type="Pfam" id="PF00078">
    <property type="entry name" value="RVT_1"/>
    <property type="match status" value="1"/>
</dbReference>
<feature type="region of interest" description="Disordered" evidence="1">
    <location>
        <begin position="219"/>
        <end position="241"/>
    </location>
</feature>
<name>A0AAN7NFF9_MYCAM</name>
<keyword evidence="4" id="KW-1185">Reference proteome</keyword>
<dbReference type="AlphaFoldDB" id="A0AAN7NFF9"/>
<dbReference type="InterPro" id="IPR000477">
    <property type="entry name" value="RT_dom"/>
</dbReference>
<gene>
    <name evidence="3" type="ORF">QYF61_004281</name>
</gene>
<evidence type="ECO:0000313" key="4">
    <source>
        <dbReference type="Proteomes" id="UP001333110"/>
    </source>
</evidence>
<reference evidence="3 4" key="1">
    <citation type="journal article" date="2023" name="J. Hered.">
        <title>Chromosome-level genome of the wood stork (Mycteria americana) provides insight into avian chromosome evolution.</title>
        <authorList>
            <person name="Flamio R. Jr."/>
            <person name="Ramstad K.M."/>
        </authorList>
    </citation>
    <scope>NUCLEOTIDE SEQUENCE [LARGE SCALE GENOMIC DNA]</scope>
    <source>
        <strain evidence="3">JAX WOST 10</strain>
    </source>
</reference>
<dbReference type="SUPFAM" id="SSF56672">
    <property type="entry name" value="DNA/RNA polymerases"/>
    <property type="match status" value="1"/>
</dbReference>
<evidence type="ECO:0000313" key="3">
    <source>
        <dbReference type="EMBL" id="KAK4810501.1"/>
    </source>
</evidence>
<evidence type="ECO:0000259" key="2">
    <source>
        <dbReference type="PROSITE" id="PS50878"/>
    </source>
</evidence>
<dbReference type="PROSITE" id="PS50878">
    <property type="entry name" value="RT_POL"/>
    <property type="match status" value="1"/>
</dbReference>
<dbReference type="InterPro" id="IPR043502">
    <property type="entry name" value="DNA/RNA_pol_sf"/>
</dbReference>
<sequence>MLEQFMKNCSPWGGPTLEQFVKDCLPCEGPHVGAGEEPPNLWIGHPHCLTCSMEATVTSADCSTTLATFEGGGWAFKCIFYTRDNAIIRHSQHGCTKGKSCLTNLISFYNKVTCLADEGKADVVFLDFRKAFDTVPHSILLDKLSNCEMSRYMVRWVKNWLNGRPQRVVVNGATSGWRPVTSGIPQGSILGPVLFNSFISDLDAGVKCTLSKFAEDTKLGGAGDSREGQEALQKDLDRLEH</sequence>
<feature type="domain" description="Reverse transcriptase" evidence="2">
    <location>
        <begin position="1"/>
        <end position="241"/>
    </location>
</feature>
<protein>
    <recommendedName>
        <fullName evidence="2">Reverse transcriptase domain-containing protein</fullName>
    </recommendedName>
</protein>
<dbReference type="EMBL" id="JAUNZN010000018">
    <property type="protein sequence ID" value="KAK4810501.1"/>
    <property type="molecule type" value="Genomic_DNA"/>
</dbReference>
<organism evidence="3 4">
    <name type="scientific">Mycteria americana</name>
    <name type="common">Wood stork</name>
    <dbReference type="NCBI Taxonomy" id="33587"/>
    <lineage>
        <taxon>Eukaryota</taxon>
        <taxon>Metazoa</taxon>
        <taxon>Chordata</taxon>
        <taxon>Craniata</taxon>
        <taxon>Vertebrata</taxon>
        <taxon>Euteleostomi</taxon>
        <taxon>Archelosauria</taxon>
        <taxon>Archosauria</taxon>
        <taxon>Dinosauria</taxon>
        <taxon>Saurischia</taxon>
        <taxon>Theropoda</taxon>
        <taxon>Coelurosauria</taxon>
        <taxon>Aves</taxon>
        <taxon>Neognathae</taxon>
        <taxon>Neoaves</taxon>
        <taxon>Aequornithes</taxon>
        <taxon>Ciconiiformes</taxon>
        <taxon>Ciconiidae</taxon>
        <taxon>Mycteria</taxon>
    </lineage>
</organism>
<accession>A0AAN7NFF9</accession>
<comment type="caution">
    <text evidence="3">The sequence shown here is derived from an EMBL/GenBank/DDBJ whole genome shotgun (WGS) entry which is preliminary data.</text>
</comment>